<dbReference type="InterPro" id="IPR006231">
    <property type="entry name" value="MQO"/>
</dbReference>
<evidence type="ECO:0000256" key="6">
    <source>
        <dbReference type="ARBA" id="ARBA00022827"/>
    </source>
</evidence>
<comment type="catalytic activity">
    <reaction evidence="1 8">
        <text>(S)-malate + a quinone = a quinol + oxaloacetate</text>
        <dbReference type="Rhea" id="RHEA:46012"/>
        <dbReference type="ChEBI" id="CHEBI:15589"/>
        <dbReference type="ChEBI" id="CHEBI:16452"/>
        <dbReference type="ChEBI" id="CHEBI:24646"/>
        <dbReference type="ChEBI" id="CHEBI:132124"/>
        <dbReference type="EC" id="1.1.5.4"/>
    </reaction>
</comment>
<evidence type="ECO:0000313" key="10">
    <source>
        <dbReference type="EMBL" id="KGF88653.1"/>
    </source>
</evidence>
<name>A0A0A1ZKC4_PROMR</name>
<comment type="pathway">
    <text evidence="3 8">Carbohydrate metabolism; tricarboxylic acid cycle; oxaloacetate from (S)-malate (quinone route): step 1/1.</text>
</comment>
<keyword evidence="9" id="KW-0472">Membrane</keyword>
<dbReference type="GO" id="GO:0008924">
    <property type="term" value="F:L-malate dehydrogenase (quinone) activity"/>
    <property type="evidence" value="ECO:0007669"/>
    <property type="project" value="UniProtKB-UniRule"/>
</dbReference>
<evidence type="ECO:0000256" key="8">
    <source>
        <dbReference type="HAMAP-Rule" id="MF_00212"/>
    </source>
</evidence>
<keyword evidence="7 8" id="KW-0560">Oxidoreductase</keyword>
<dbReference type="UniPathway" id="UPA00223">
    <property type="reaction ID" value="UER01008"/>
</dbReference>
<dbReference type="GO" id="GO:0047545">
    <property type="term" value="F:(S)-2-hydroxyglutarate dehydrogenase activity"/>
    <property type="evidence" value="ECO:0007669"/>
    <property type="project" value="TreeGrafter"/>
</dbReference>
<feature type="transmembrane region" description="Helical" evidence="9">
    <location>
        <begin position="12"/>
        <end position="32"/>
    </location>
</feature>
<dbReference type="EMBL" id="JNAH01000003">
    <property type="protein sequence ID" value="KGF88653.1"/>
    <property type="molecule type" value="Genomic_DNA"/>
</dbReference>
<evidence type="ECO:0000256" key="4">
    <source>
        <dbReference type="ARBA" id="ARBA00022532"/>
    </source>
</evidence>
<dbReference type="HAMAP" id="MF_00212">
    <property type="entry name" value="MQO"/>
    <property type="match status" value="1"/>
</dbReference>
<keyword evidence="6 8" id="KW-0274">FAD</keyword>
<dbReference type="OrthoDB" id="9763983at2"/>
<accession>A0A0A1ZKC4</accession>
<gene>
    <name evidence="8" type="primary">mqo</name>
    <name evidence="10" type="ORF">EU91_0588</name>
</gene>
<dbReference type="eggNOG" id="COG0579">
    <property type="taxonomic scope" value="Bacteria"/>
</dbReference>
<comment type="caution">
    <text evidence="10">The sequence shown here is derived from an EMBL/GenBank/DDBJ whole genome shotgun (WGS) entry which is preliminary data.</text>
</comment>
<protein>
    <recommendedName>
        <fullName evidence="8">Probable malate:quinone oxidoreductase</fullName>
        <ecNumber evidence="8">1.1.5.4</ecNumber>
    </recommendedName>
    <alternativeName>
        <fullName evidence="8">MQO</fullName>
    </alternativeName>
    <alternativeName>
        <fullName evidence="8">Malate dehydrogenase [quinone]</fullName>
    </alternativeName>
</protein>
<evidence type="ECO:0000256" key="1">
    <source>
        <dbReference type="ARBA" id="ARBA00001139"/>
    </source>
</evidence>
<reference evidence="11" key="1">
    <citation type="journal article" date="2014" name="Sci. Data">
        <title>Genomes of diverse isolates of the marine cyanobacterium Prochlorococcus.</title>
        <authorList>
            <person name="Biller S."/>
            <person name="Berube P."/>
            <person name="Thompson J."/>
            <person name="Kelly L."/>
            <person name="Roggensack S."/>
            <person name="Awad L."/>
            <person name="Roache-Johnson K."/>
            <person name="Ding H."/>
            <person name="Giovannoni S.J."/>
            <person name="Moore L.R."/>
            <person name="Chisholm S.W."/>
        </authorList>
    </citation>
    <scope>NUCLEOTIDE SEQUENCE [LARGE SCALE GENOMIC DNA]</scope>
    <source>
        <strain evidence="11">GP2</strain>
    </source>
</reference>
<keyword evidence="9" id="KW-1133">Transmembrane helix</keyword>
<evidence type="ECO:0000256" key="2">
    <source>
        <dbReference type="ARBA" id="ARBA00001974"/>
    </source>
</evidence>
<dbReference type="PANTHER" id="PTHR43104">
    <property type="entry name" value="L-2-HYDROXYGLUTARATE DEHYDROGENASE, MITOCHONDRIAL"/>
    <property type="match status" value="1"/>
</dbReference>
<evidence type="ECO:0000256" key="3">
    <source>
        <dbReference type="ARBA" id="ARBA00005012"/>
    </source>
</evidence>
<organism evidence="10 11">
    <name type="scientific">Prochlorococcus marinus str. GP2</name>
    <dbReference type="NCBI Taxonomy" id="59925"/>
    <lineage>
        <taxon>Bacteria</taxon>
        <taxon>Bacillati</taxon>
        <taxon>Cyanobacteriota</taxon>
        <taxon>Cyanophyceae</taxon>
        <taxon>Synechococcales</taxon>
        <taxon>Prochlorococcaceae</taxon>
        <taxon>Prochlorococcus</taxon>
    </lineage>
</organism>
<dbReference type="InterPro" id="IPR036188">
    <property type="entry name" value="FAD/NAD-bd_sf"/>
</dbReference>
<dbReference type="PANTHER" id="PTHR43104:SF2">
    <property type="entry name" value="L-2-HYDROXYGLUTARATE DEHYDROGENASE, MITOCHONDRIAL"/>
    <property type="match status" value="1"/>
</dbReference>
<evidence type="ECO:0000256" key="5">
    <source>
        <dbReference type="ARBA" id="ARBA00022630"/>
    </source>
</evidence>
<dbReference type="STRING" id="59925.EU91_0588"/>
<comment type="similarity">
    <text evidence="8">Belongs to the MQO family.</text>
</comment>
<proteinExistence type="inferred from homology"/>
<sequence>MTSSKNPTNDNSYFDAVLVGAGIMSSTLALLISEVLPDIKFLIIEKLNAPGSESTGAFNNAGTGHAANCELNYTPLDEKGNLKIDKALSINRSFEISMSLWASLYEAGKIDIKKFLKFVPHISFVSGQDNISFLKKRFQKMTENPEFNNMEFSTSFDEISSWAPLITKDRNSSTPIAATRIGRGTDINFEALTKEYLSLVSLNENVEIRYKTELVDLKKIDKKQWELEISSEGRKTSIRTGYVFLGAGGKTINYLQKSKIPEAKSYGGFPVSGKWLICEKKDLTEKHNSKVYGKADIGSPPMSVPHLDTRWIDNKKLLLYGPFAGFTTKFLKQSSYFDLFSSIKKNNIFSMLDVGFKNNDLINYLISQSLKNHNSRVENLKNMMPSANPSDWYLKNAGQRVQIIKKTEDGGSLKFGTEIVNSTDGSLSALLGASPGASTAVSIMVEVLEKSVLFLNDKHNLQKKINDLIYPELPVSKNYSTFINDIKKRNNSIFGFHP</sequence>
<evidence type="ECO:0000313" key="11">
    <source>
        <dbReference type="Proteomes" id="UP000030598"/>
    </source>
</evidence>
<dbReference type="NCBIfam" id="NF003607">
    <property type="entry name" value="PRK05257.2-3"/>
    <property type="match status" value="1"/>
</dbReference>
<dbReference type="Proteomes" id="UP000030598">
    <property type="component" value="Unassembled WGS sequence"/>
</dbReference>
<keyword evidence="9" id="KW-0812">Transmembrane</keyword>
<evidence type="ECO:0000256" key="7">
    <source>
        <dbReference type="ARBA" id="ARBA00023002"/>
    </source>
</evidence>
<dbReference type="NCBIfam" id="TIGR01320">
    <property type="entry name" value="mal_quin_oxido"/>
    <property type="match status" value="1"/>
</dbReference>
<dbReference type="NCBIfam" id="NF003611">
    <property type="entry name" value="PRK05257.3-2"/>
    <property type="match status" value="1"/>
</dbReference>
<dbReference type="RefSeq" id="WP_032524134.1">
    <property type="nucleotide sequence ID" value="NZ_CP138934.1"/>
</dbReference>
<dbReference type="NCBIfam" id="NF003606">
    <property type="entry name" value="PRK05257.2-1"/>
    <property type="match status" value="1"/>
</dbReference>
<evidence type="ECO:0000256" key="9">
    <source>
        <dbReference type="SAM" id="Phobius"/>
    </source>
</evidence>
<dbReference type="GO" id="GO:0006099">
    <property type="term" value="P:tricarboxylic acid cycle"/>
    <property type="evidence" value="ECO:0007669"/>
    <property type="project" value="UniProtKB-UniRule"/>
</dbReference>
<dbReference type="SUPFAM" id="SSF51905">
    <property type="entry name" value="FAD/NAD(P)-binding domain"/>
    <property type="match status" value="1"/>
</dbReference>
<dbReference type="EC" id="1.1.5.4" evidence="8"/>
<dbReference type="AlphaFoldDB" id="A0A0A1ZKC4"/>
<keyword evidence="5 8" id="KW-0285">Flavoprotein</keyword>
<dbReference type="Pfam" id="PF06039">
    <property type="entry name" value="Mqo"/>
    <property type="match status" value="1"/>
</dbReference>
<keyword evidence="4 8" id="KW-0816">Tricarboxylic acid cycle</keyword>
<comment type="cofactor">
    <cofactor evidence="2 8">
        <name>FAD</name>
        <dbReference type="ChEBI" id="CHEBI:57692"/>
    </cofactor>
</comment>